<protein>
    <submittedName>
        <fullName evidence="4">PKD domain-containing protein</fullName>
    </submittedName>
</protein>
<evidence type="ECO:0000313" key="4">
    <source>
        <dbReference type="EMBL" id="SDR27060.1"/>
    </source>
</evidence>
<dbReference type="Gene3D" id="2.60.40.10">
    <property type="entry name" value="Immunoglobulins"/>
    <property type="match status" value="2"/>
</dbReference>
<feature type="compositionally biased region" description="Polar residues" evidence="1">
    <location>
        <begin position="79"/>
        <end position="92"/>
    </location>
</feature>
<dbReference type="InterPro" id="IPR000601">
    <property type="entry name" value="PKD_dom"/>
</dbReference>
<keyword evidence="2" id="KW-0812">Transmembrane</keyword>
<feature type="region of interest" description="Disordered" evidence="1">
    <location>
        <begin position="52"/>
        <end position="97"/>
    </location>
</feature>
<evidence type="ECO:0000256" key="2">
    <source>
        <dbReference type="SAM" id="Phobius"/>
    </source>
</evidence>
<feature type="region of interest" description="Disordered" evidence="1">
    <location>
        <begin position="616"/>
        <end position="636"/>
    </location>
</feature>
<evidence type="ECO:0000259" key="3">
    <source>
        <dbReference type="PROSITE" id="PS50093"/>
    </source>
</evidence>
<feature type="transmembrane region" description="Helical" evidence="2">
    <location>
        <begin position="661"/>
        <end position="685"/>
    </location>
</feature>
<accession>A0A1H1HNN0</accession>
<dbReference type="SUPFAM" id="SSF49478">
    <property type="entry name" value="Cna protein B-type domain"/>
    <property type="match status" value="1"/>
</dbReference>
<evidence type="ECO:0000256" key="1">
    <source>
        <dbReference type="SAM" id="MobiDB-lite"/>
    </source>
</evidence>
<reference evidence="5" key="1">
    <citation type="submission" date="2016-10" db="EMBL/GenBank/DDBJ databases">
        <authorList>
            <person name="Varghese N."/>
            <person name="Submissions S."/>
        </authorList>
    </citation>
    <scope>NUCLEOTIDE SEQUENCE [LARGE SCALE GENOMIC DNA]</scope>
    <source>
        <strain evidence="5">DSM 24767</strain>
    </source>
</reference>
<feature type="compositionally biased region" description="Polar residues" evidence="1">
    <location>
        <begin position="52"/>
        <end position="63"/>
    </location>
</feature>
<dbReference type="SMART" id="SM00089">
    <property type="entry name" value="PKD"/>
    <property type="match status" value="2"/>
</dbReference>
<feature type="region of interest" description="Disordered" evidence="1">
    <location>
        <begin position="391"/>
        <end position="412"/>
    </location>
</feature>
<dbReference type="InterPro" id="IPR035986">
    <property type="entry name" value="PKD_dom_sf"/>
</dbReference>
<dbReference type="InterPro" id="IPR013783">
    <property type="entry name" value="Ig-like_fold"/>
</dbReference>
<organism evidence="4 5">
    <name type="scientific">Natronobacterium texcoconense</name>
    <dbReference type="NCBI Taxonomy" id="1095778"/>
    <lineage>
        <taxon>Archaea</taxon>
        <taxon>Methanobacteriati</taxon>
        <taxon>Methanobacteriota</taxon>
        <taxon>Stenosarchaea group</taxon>
        <taxon>Halobacteria</taxon>
        <taxon>Halobacteriales</taxon>
        <taxon>Natrialbaceae</taxon>
        <taxon>Natronobacterium</taxon>
    </lineage>
</organism>
<dbReference type="Proteomes" id="UP000198848">
    <property type="component" value="Unassembled WGS sequence"/>
</dbReference>
<name>A0A1H1HNN0_NATTX</name>
<dbReference type="Pfam" id="PF18911">
    <property type="entry name" value="PKD_4"/>
    <property type="match status" value="1"/>
</dbReference>
<dbReference type="RefSeq" id="WP_090383250.1">
    <property type="nucleotide sequence ID" value="NZ_FNLC01000003.1"/>
</dbReference>
<feature type="domain" description="PKD" evidence="3">
    <location>
        <begin position="67"/>
        <end position="160"/>
    </location>
</feature>
<keyword evidence="2" id="KW-1133">Transmembrane helix</keyword>
<dbReference type="InterPro" id="IPR022409">
    <property type="entry name" value="PKD/Chitinase_dom"/>
</dbReference>
<gene>
    <name evidence="4" type="ORF">SAMN04489842_2916</name>
</gene>
<dbReference type="AlphaFoldDB" id="A0A1H1HNN0"/>
<dbReference type="EMBL" id="FNLC01000003">
    <property type="protein sequence ID" value="SDR27060.1"/>
    <property type="molecule type" value="Genomic_DNA"/>
</dbReference>
<evidence type="ECO:0000313" key="5">
    <source>
        <dbReference type="Proteomes" id="UP000198848"/>
    </source>
</evidence>
<dbReference type="CDD" id="cd00146">
    <property type="entry name" value="PKD"/>
    <property type="match status" value="1"/>
</dbReference>
<keyword evidence="5" id="KW-1185">Reference proteome</keyword>
<dbReference type="SUPFAM" id="SSF49299">
    <property type="entry name" value="PKD domain"/>
    <property type="match status" value="2"/>
</dbReference>
<keyword evidence="2" id="KW-0472">Membrane</keyword>
<dbReference type="PROSITE" id="PS50093">
    <property type="entry name" value="PKD"/>
    <property type="match status" value="1"/>
</dbReference>
<dbReference type="OrthoDB" id="206329at2157"/>
<sequence>MYGSPTPTRWCLVVALLTVIAVPLLAGTGLASATTDAEQRVDAGQEQQASVLANEGNESSENETAVDPTASFDAPSSIEAGTSATFDASSSDPGDDEIAGYVWRVDEGDGEHMEITSSPTYEYTFEEPGSTEVHLEVITDDDRRDETTETVRVAVPTVEGTVVHAGDEVGDHDVVQLLDGDEEVATTETGDDGSFTLSPDDPGTYDLVYVDERVLEGDELVRNDLVDFYAIESVTIEDAETPVDVGTVTLPESNRLHWYVRDSESETGIENATVTYTHSNGGATVSHTTTTGPDGNAGLIGIGDEIEVETHGPEGYHDVESPERVDLDRNERKTVYLDGAITGSFDVDPEPVPIGENASVTLEAETGTAESITWFVDGAQVATDNQSIEVSATDPDPIDVSASLEGENDGTTTVTRSIPVDTLDRELRLEVPDRTNTHEPFAATAIHEVEQRNVSVESYNWQLHDESGERLEITRSSSPTTEFAVESLGDYTVSVVVRDEFDVTKSTNATIEADAIPSWAESGASHVEIGDVEMPLSLEGGSTTSIDVTATNTGDVPDLVDVTAENETSTVDRTTLELGSNETGSVTLEYTPPNRPGNYTLTVSTAHDRVQESYTVTASSNETDDGQAANATDGDPQELDLLPTPSVGADISAVSVSRDRLGSVVLGTATTTVLGGFGLLGYVVYTRPKESGVDWLASKREPPKADESQ</sequence>
<proteinExistence type="predicted"/>